<evidence type="ECO:0000256" key="12">
    <source>
        <dbReference type="ARBA" id="ARBA00022857"/>
    </source>
</evidence>
<proteinExistence type="predicted"/>
<dbReference type="GO" id="GO:0016297">
    <property type="term" value="F:fatty acyl-[ACP] hydrolase activity"/>
    <property type="evidence" value="ECO:0007669"/>
    <property type="project" value="UniProtKB-EC"/>
</dbReference>
<dbReference type="GO" id="GO:0006633">
    <property type="term" value="P:fatty acid biosynthetic process"/>
    <property type="evidence" value="ECO:0007669"/>
    <property type="project" value="UniProtKB-KW"/>
</dbReference>
<keyword evidence="16" id="KW-0456">Lyase</keyword>
<dbReference type="SUPFAM" id="SSF47336">
    <property type="entry name" value="ACP-like"/>
    <property type="match status" value="1"/>
</dbReference>
<evidence type="ECO:0000256" key="13">
    <source>
        <dbReference type="ARBA" id="ARBA00023002"/>
    </source>
</evidence>
<dbReference type="InterPro" id="IPR020843">
    <property type="entry name" value="ER"/>
</dbReference>
<evidence type="ECO:0000256" key="10">
    <source>
        <dbReference type="ARBA" id="ARBA00022679"/>
    </source>
</evidence>
<keyword evidence="10" id="KW-0808">Transferase</keyword>
<dbReference type="CDD" id="cd05195">
    <property type="entry name" value="enoyl_red"/>
    <property type="match status" value="1"/>
</dbReference>
<evidence type="ECO:0000256" key="3">
    <source>
        <dbReference type="ARBA" id="ARBA00013167"/>
    </source>
</evidence>
<dbReference type="PANTHER" id="PTHR43775">
    <property type="entry name" value="FATTY ACID SYNTHASE"/>
    <property type="match status" value="1"/>
</dbReference>
<dbReference type="Pfam" id="PF00550">
    <property type="entry name" value="PP-binding"/>
    <property type="match status" value="1"/>
</dbReference>
<feature type="domain" description="Carrier" evidence="20">
    <location>
        <begin position="515"/>
        <end position="592"/>
    </location>
</feature>
<evidence type="ECO:0000256" key="14">
    <source>
        <dbReference type="ARBA" id="ARBA00023098"/>
    </source>
</evidence>
<dbReference type="Pfam" id="PF00975">
    <property type="entry name" value="Thioesterase"/>
    <property type="match status" value="1"/>
</dbReference>
<keyword evidence="12" id="KW-0521">NADP</keyword>
<dbReference type="SMART" id="SM00829">
    <property type="entry name" value="PKS_ER"/>
    <property type="match status" value="1"/>
</dbReference>
<organism evidence="21">
    <name type="scientific">Petromyzon marinus</name>
    <name type="common">Sea lamprey</name>
    <dbReference type="NCBI Taxonomy" id="7757"/>
    <lineage>
        <taxon>Eukaryota</taxon>
        <taxon>Metazoa</taxon>
        <taxon>Chordata</taxon>
        <taxon>Craniata</taxon>
        <taxon>Vertebrata</taxon>
        <taxon>Cyclostomata</taxon>
        <taxon>Hyperoartia</taxon>
        <taxon>Petromyzontiformes</taxon>
        <taxon>Petromyzontidae</taxon>
        <taxon>Petromyzon</taxon>
    </lineage>
</organism>
<dbReference type="HOGENOM" id="CLU_014196_0_0_1"/>
<dbReference type="EC" id="4.2.1.59" evidence="3"/>
<evidence type="ECO:0000256" key="17">
    <source>
        <dbReference type="ARBA" id="ARBA00023268"/>
    </source>
</evidence>
<keyword evidence="8" id="KW-0444">Lipid biosynthesis</keyword>
<keyword evidence="11" id="KW-0276">Fatty acid metabolism</keyword>
<evidence type="ECO:0000259" key="20">
    <source>
        <dbReference type="PROSITE" id="PS50075"/>
    </source>
</evidence>
<evidence type="ECO:0000256" key="19">
    <source>
        <dbReference type="SAM" id="MobiDB-lite"/>
    </source>
</evidence>
<dbReference type="InterPro" id="IPR029058">
    <property type="entry name" value="AB_hydrolase_fold"/>
</dbReference>
<dbReference type="Pfam" id="PF13602">
    <property type="entry name" value="ADH_zinc_N_2"/>
    <property type="match status" value="1"/>
</dbReference>
<dbReference type="InterPro" id="IPR001031">
    <property type="entry name" value="Thioesterase"/>
</dbReference>
<evidence type="ECO:0000256" key="9">
    <source>
        <dbReference type="ARBA" id="ARBA00022553"/>
    </source>
</evidence>
<dbReference type="FunFam" id="3.90.180.10:FF:000015">
    <property type="entry name" value="Fatty acid synthase"/>
    <property type="match status" value="1"/>
</dbReference>
<evidence type="ECO:0000313" key="21">
    <source>
        <dbReference type="Ensembl" id="ENSPMAP00000000501.1"/>
    </source>
</evidence>
<protein>
    <recommendedName>
        <fullName evidence="6">Fatty acid synthase</fullName>
        <ecNumber evidence="4">2.3.1.38</ecNumber>
        <ecNumber evidence="5">2.3.1.39</ecNumber>
        <ecNumber evidence="2">2.3.1.85</ecNumber>
        <ecNumber evidence="1">3.1.2.14</ecNumber>
        <ecNumber evidence="3">4.2.1.59</ecNumber>
    </recommendedName>
</protein>
<evidence type="ECO:0000256" key="2">
    <source>
        <dbReference type="ARBA" id="ARBA00012873"/>
    </source>
</evidence>
<dbReference type="FunFam" id="1.10.1200.10:FF:000013">
    <property type="entry name" value="Fatty acid synthase"/>
    <property type="match status" value="1"/>
</dbReference>
<dbReference type="Gene3D" id="1.10.1200.10">
    <property type="entry name" value="ACP-like"/>
    <property type="match status" value="1"/>
</dbReference>
<dbReference type="PROSITE" id="PS00012">
    <property type="entry name" value="PHOSPHOPANTETHEINE"/>
    <property type="match status" value="1"/>
</dbReference>
<dbReference type="InterPro" id="IPR006162">
    <property type="entry name" value="Ppantetheine_attach_site"/>
</dbReference>
<dbReference type="SMART" id="SM00822">
    <property type="entry name" value="PKS_KR"/>
    <property type="match status" value="1"/>
</dbReference>
<dbReference type="GO" id="GO:0004313">
    <property type="term" value="F:[acyl-carrier-protein] S-acetyltransferase activity"/>
    <property type="evidence" value="ECO:0007669"/>
    <property type="project" value="UniProtKB-EC"/>
</dbReference>
<evidence type="ECO:0000256" key="7">
    <source>
        <dbReference type="ARBA" id="ARBA00022450"/>
    </source>
</evidence>
<dbReference type="InterPro" id="IPR013968">
    <property type="entry name" value="PKS_KR"/>
</dbReference>
<dbReference type="SUPFAM" id="SSF53474">
    <property type="entry name" value="alpha/beta-Hydrolases"/>
    <property type="match status" value="1"/>
</dbReference>
<keyword evidence="13" id="KW-0560">Oxidoreductase</keyword>
<dbReference type="FunFam" id="3.40.50.720:FF:000209">
    <property type="entry name" value="Polyketide synthase Pks12"/>
    <property type="match status" value="1"/>
</dbReference>
<dbReference type="PROSITE" id="PS50075">
    <property type="entry name" value="CARRIER"/>
    <property type="match status" value="1"/>
</dbReference>
<keyword evidence="14" id="KW-0443">Lipid metabolism</keyword>
<dbReference type="EC" id="2.3.1.38" evidence="4"/>
<dbReference type="InterPro" id="IPR020806">
    <property type="entry name" value="PKS_PP-bd"/>
</dbReference>
<dbReference type="Gene3D" id="3.40.50.1820">
    <property type="entry name" value="alpha/beta hydrolase"/>
    <property type="match status" value="2"/>
</dbReference>
<evidence type="ECO:0000256" key="18">
    <source>
        <dbReference type="ARBA" id="ARBA00044883"/>
    </source>
</evidence>
<keyword evidence="9" id="KW-0597">Phosphoprotein</keyword>
<evidence type="ECO:0000256" key="16">
    <source>
        <dbReference type="ARBA" id="ARBA00023239"/>
    </source>
</evidence>
<dbReference type="InterPro" id="IPR057326">
    <property type="entry name" value="KR_dom"/>
</dbReference>
<dbReference type="AlphaFoldDB" id="S4R5M1"/>
<dbReference type="GO" id="GO:0004312">
    <property type="term" value="F:fatty acid synthase activity"/>
    <property type="evidence" value="ECO:0007669"/>
    <property type="project" value="UniProtKB-EC"/>
</dbReference>
<evidence type="ECO:0000256" key="1">
    <source>
        <dbReference type="ARBA" id="ARBA00012480"/>
    </source>
</evidence>
<evidence type="ECO:0000256" key="8">
    <source>
        <dbReference type="ARBA" id="ARBA00022516"/>
    </source>
</evidence>
<dbReference type="GO" id="GO:0005737">
    <property type="term" value="C:cytoplasm"/>
    <property type="evidence" value="ECO:0007669"/>
    <property type="project" value="TreeGrafter"/>
</dbReference>
<dbReference type="PANTHER" id="PTHR43775:SF7">
    <property type="entry name" value="FATTY ACID SYNTHASE"/>
    <property type="match status" value="1"/>
</dbReference>
<dbReference type="GO" id="GO:0019171">
    <property type="term" value="F:(3R)-hydroxyacyl-[acyl-carrier-protein] dehydratase activity"/>
    <property type="evidence" value="ECO:0007669"/>
    <property type="project" value="UniProtKB-EC"/>
</dbReference>
<evidence type="ECO:0000256" key="15">
    <source>
        <dbReference type="ARBA" id="ARBA00023160"/>
    </source>
</evidence>
<keyword evidence="7" id="KW-0596">Phosphopantetheine</keyword>
<evidence type="ECO:0000256" key="4">
    <source>
        <dbReference type="ARBA" id="ARBA00013256"/>
    </source>
</evidence>
<dbReference type="Ensembl" id="ENSPMAT00000000502.1">
    <property type="protein sequence ID" value="ENSPMAP00000000501.1"/>
    <property type="gene ID" value="ENSPMAG00000000447.1"/>
</dbReference>
<keyword evidence="15" id="KW-0275">Fatty acid biosynthesis</keyword>
<dbReference type="GO" id="GO:0016491">
    <property type="term" value="F:oxidoreductase activity"/>
    <property type="evidence" value="ECO:0007669"/>
    <property type="project" value="UniProtKB-KW"/>
</dbReference>
<dbReference type="GO" id="GO:0004314">
    <property type="term" value="F:[acyl-carrier-protein] S-malonyltransferase activity"/>
    <property type="evidence" value="ECO:0007669"/>
    <property type="project" value="UniProtKB-EC"/>
</dbReference>
<evidence type="ECO:0000256" key="6">
    <source>
        <dbReference type="ARBA" id="ARBA00018769"/>
    </source>
</evidence>
<sequence>CMLGMEFSGRDPQGKRVMGLLPARGLATVVDADKRFLWDVPKTWSLEQASSVPVVYATAIYALLVRGRMRRGESVLIHSGSGGVGQAAIAIALSMGCTVYTTVGSAEKRAYLQKTFPQLKDEAFANSRDTTFEQHVLKATNGKGVDIVLNSLTEEKLQASLRCLARHGRFLEIGKYDLSNNSPLGMALFLKNVAFHGILLDALFEEGNREWEEVAALLRDGIARGTVKPLRTTVFLRQQVEDAFRFMAQGKHIGKVVVQVLPEELKGASSAPLPAVPALARSMCPPGKTYVITGGLGGFGLELAQFLVERGARNIVLTSRSGIRNGYQARRVREWREMGIGVSVSTRDISSEADAAGLVKEAAVLGPIGGIFHLAMVLKDGMLENLDAGMFKDVNKPKFHGTIYLDRWEASHACVCPLCACELAPQSARPRWSGSRVRGGRRARGDTYVVPPRPWTARGRALVQPVSIDSRCANGGDTETQNLPTVEQAGHVTLPRVRAVLETFYTGVCGISPTPSGERRHTIVLAVIGGVRDVSSINPESSLADLGLDSLMGVEVRQTLERDYDLVLSMRDIRQLTVTKLRELSASNTGEGRAHNAALAEPRPVSPDQLEVTLPELVVPRLGATLERINDVADGAAPPLFFVHPIEGTPIAFKRLASKLSVPCYGLQCTEEAPLDSISSLAEFYLEHVRRVQPTGPYRLAGYSFGACVAFEMSLQLQSAAVAAGKKGPSGNTLLLLDGSHNYVAAHTQGYKAKLRDVAAEESESMCAFVQQFVAVERQKTFEMLLALPSLDARAGAVCDIILARHPGLERSDLCFSASSFYGKLHAADKYQPLRKLVADVTLLRAEAGSPTGDGLGEDYNLSQVVTGNVKLHVVDGDHRSFLQGGSTKHVASIVMGVLGQAQHA</sequence>
<comment type="catalytic activity">
    <reaction evidence="18">
        <text>acetyl-CoA + n malonyl-CoA + 2n NADPH + 2n H(+) = a long-chain fatty acid + (n+1) CoA + n CO2 + 2n NADP(+).</text>
        <dbReference type="EC" id="2.3.1.85"/>
    </reaction>
</comment>
<dbReference type="InterPro" id="IPR009081">
    <property type="entry name" value="PP-bd_ACP"/>
</dbReference>
<dbReference type="Gene3D" id="3.90.180.10">
    <property type="entry name" value="Medium-chain alcohol dehydrogenases, catalytic domain"/>
    <property type="match status" value="1"/>
</dbReference>
<feature type="region of interest" description="Disordered" evidence="19">
    <location>
        <begin position="431"/>
        <end position="450"/>
    </location>
</feature>
<dbReference type="Gene3D" id="3.40.50.720">
    <property type="entry name" value="NAD(P)-binding Rossmann-like Domain"/>
    <property type="match status" value="1"/>
</dbReference>
<dbReference type="EC" id="2.3.1.39" evidence="5"/>
<reference evidence="21" key="2">
    <citation type="submission" date="2025-09" db="UniProtKB">
        <authorList>
            <consortium name="Ensembl"/>
        </authorList>
    </citation>
    <scope>IDENTIFICATION</scope>
</reference>
<dbReference type="GO" id="GO:0031177">
    <property type="term" value="F:phosphopantetheine binding"/>
    <property type="evidence" value="ECO:0007669"/>
    <property type="project" value="InterPro"/>
</dbReference>
<dbReference type="SUPFAM" id="SSF51735">
    <property type="entry name" value="NAD(P)-binding Rossmann-fold domains"/>
    <property type="match status" value="2"/>
</dbReference>
<accession>S4R5M1</accession>
<dbReference type="InterPro" id="IPR036736">
    <property type="entry name" value="ACP-like_sf"/>
</dbReference>
<dbReference type="Pfam" id="PF08659">
    <property type="entry name" value="KR"/>
    <property type="match status" value="1"/>
</dbReference>
<dbReference type="GeneTree" id="ENSGT00940000157276"/>
<evidence type="ECO:0000256" key="5">
    <source>
        <dbReference type="ARBA" id="ARBA00013258"/>
    </source>
</evidence>
<reference evidence="21" key="1">
    <citation type="submission" date="2025-08" db="UniProtKB">
        <authorList>
            <consortium name="Ensembl"/>
        </authorList>
    </citation>
    <scope>IDENTIFICATION</scope>
</reference>
<dbReference type="EC" id="2.3.1.85" evidence="2"/>
<dbReference type="EC" id="3.1.2.14" evidence="1"/>
<evidence type="ECO:0000256" key="11">
    <source>
        <dbReference type="ARBA" id="ARBA00022832"/>
    </source>
</evidence>
<name>S4R5M1_PETMA</name>
<keyword evidence="17" id="KW-0511">Multifunctional enzyme</keyword>
<dbReference type="InterPro" id="IPR036291">
    <property type="entry name" value="NAD(P)-bd_dom_sf"/>
</dbReference>
<dbReference type="SMART" id="SM00823">
    <property type="entry name" value="PKS_PP"/>
    <property type="match status" value="1"/>
</dbReference>
<dbReference type="InterPro" id="IPR050091">
    <property type="entry name" value="PKS_NRPS_Biosynth_Enz"/>
</dbReference>